<protein>
    <recommendedName>
        <fullName evidence="1">diguanylate cyclase</fullName>
        <ecNumber evidence="1">2.7.7.65</ecNumber>
    </recommendedName>
</protein>
<evidence type="ECO:0000256" key="1">
    <source>
        <dbReference type="ARBA" id="ARBA00012528"/>
    </source>
</evidence>
<proteinExistence type="predicted"/>
<evidence type="ECO:0000259" key="5">
    <source>
        <dbReference type="PROSITE" id="PS50887"/>
    </source>
</evidence>
<comment type="caution">
    <text evidence="6">The sequence shown here is derived from an EMBL/GenBank/DDBJ whole genome shotgun (WGS) entry which is preliminary data.</text>
</comment>
<name>A0ABT9GXB3_9GAMM</name>
<dbReference type="EMBL" id="JAUZVZ010000006">
    <property type="protein sequence ID" value="MDP4535663.1"/>
    <property type="molecule type" value="Genomic_DNA"/>
</dbReference>
<organism evidence="6 7">
    <name type="scientific">Alkalimonas collagenimarina</name>
    <dbReference type="NCBI Taxonomy" id="400390"/>
    <lineage>
        <taxon>Bacteria</taxon>
        <taxon>Pseudomonadati</taxon>
        <taxon>Pseudomonadota</taxon>
        <taxon>Gammaproteobacteria</taxon>
        <taxon>Alkalimonas</taxon>
    </lineage>
</organism>
<keyword evidence="3" id="KW-0175">Coiled coil</keyword>
<keyword evidence="6" id="KW-0548">Nucleotidyltransferase</keyword>
<dbReference type="GO" id="GO:0052621">
    <property type="term" value="F:diguanylate cyclase activity"/>
    <property type="evidence" value="ECO:0007669"/>
    <property type="project" value="UniProtKB-EC"/>
</dbReference>
<sequence>MTLLDWIEFRTIVAALTGGFVSAIAFSSWLIYKYRRRIERMEAQLDNIIQERTLELQITLQELAEKNELLEAQSTTDALSGVRNRAYFDRKMVAELNRSRREQRPLAVVLLDIDFFKQVNDDFGHLAGDQIIRQVAELIQSNLKRCSDHVCRYGGEEFALILPNTDTVGAVEVAERIRALLAAAALHVAEHQLAVTISAGCYAANADADSSPEYYIHCADKALYQAKNAGRNQVISYPSLFNASASDTASKEQPHVSS</sequence>
<evidence type="ECO:0000313" key="7">
    <source>
        <dbReference type="Proteomes" id="UP001231616"/>
    </source>
</evidence>
<comment type="catalytic activity">
    <reaction evidence="2">
        <text>2 GTP = 3',3'-c-di-GMP + 2 diphosphate</text>
        <dbReference type="Rhea" id="RHEA:24898"/>
        <dbReference type="ChEBI" id="CHEBI:33019"/>
        <dbReference type="ChEBI" id="CHEBI:37565"/>
        <dbReference type="ChEBI" id="CHEBI:58805"/>
        <dbReference type="EC" id="2.7.7.65"/>
    </reaction>
</comment>
<dbReference type="InterPro" id="IPR000160">
    <property type="entry name" value="GGDEF_dom"/>
</dbReference>
<dbReference type="SUPFAM" id="SSF55073">
    <property type="entry name" value="Nucleotide cyclase"/>
    <property type="match status" value="1"/>
</dbReference>
<dbReference type="SMART" id="SM00267">
    <property type="entry name" value="GGDEF"/>
    <property type="match status" value="1"/>
</dbReference>
<keyword evidence="6" id="KW-0808">Transferase</keyword>
<keyword evidence="4" id="KW-0472">Membrane</keyword>
<feature type="coiled-coil region" evidence="3">
    <location>
        <begin position="31"/>
        <end position="73"/>
    </location>
</feature>
<dbReference type="EC" id="2.7.7.65" evidence="1"/>
<dbReference type="CDD" id="cd01949">
    <property type="entry name" value="GGDEF"/>
    <property type="match status" value="1"/>
</dbReference>
<dbReference type="NCBIfam" id="TIGR00254">
    <property type="entry name" value="GGDEF"/>
    <property type="match status" value="1"/>
</dbReference>
<dbReference type="RefSeq" id="WP_305892927.1">
    <property type="nucleotide sequence ID" value="NZ_JAUZVZ010000006.1"/>
</dbReference>
<keyword evidence="7" id="KW-1185">Reference proteome</keyword>
<dbReference type="Proteomes" id="UP001231616">
    <property type="component" value="Unassembled WGS sequence"/>
</dbReference>
<evidence type="ECO:0000256" key="2">
    <source>
        <dbReference type="ARBA" id="ARBA00034247"/>
    </source>
</evidence>
<reference evidence="6 7" key="1">
    <citation type="submission" date="2023-08" db="EMBL/GenBank/DDBJ databases">
        <authorList>
            <person name="Joshi A."/>
            <person name="Thite S."/>
        </authorList>
    </citation>
    <scope>NUCLEOTIDE SEQUENCE [LARGE SCALE GENOMIC DNA]</scope>
    <source>
        <strain evidence="6 7">AC40</strain>
    </source>
</reference>
<evidence type="ECO:0000313" key="6">
    <source>
        <dbReference type="EMBL" id="MDP4535663.1"/>
    </source>
</evidence>
<dbReference type="PANTHER" id="PTHR45138:SF9">
    <property type="entry name" value="DIGUANYLATE CYCLASE DGCM-RELATED"/>
    <property type="match status" value="1"/>
</dbReference>
<keyword evidence="4" id="KW-1133">Transmembrane helix</keyword>
<dbReference type="InterPro" id="IPR029787">
    <property type="entry name" value="Nucleotide_cyclase"/>
</dbReference>
<feature type="domain" description="GGDEF" evidence="5">
    <location>
        <begin position="104"/>
        <end position="239"/>
    </location>
</feature>
<dbReference type="Gene3D" id="3.30.70.270">
    <property type="match status" value="1"/>
</dbReference>
<dbReference type="PROSITE" id="PS50887">
    <property type="entry name" value="GGDEF"/>
    <property type="match status" value="1"/>
</dbReference>
<dbReference type="InterPro" id="IPR050469">
    <property type="entry name" value="Diguanylate_Cyclase"/>
</dbReference>
<dbReference type="InterPro" id="IPR043128">
    <property type="entry name" value="Rev_trsase/Diguanyl_cyclase"/>
</dbReference>
<gene>
    <name evidence="6" type="ORF">Q3O60_05650</name>
</gene>
<accession>A0ABT9GXB3</accession>
<evidence type="ECO:0000256" key="3">
    <source>
        <dbReference type="SAM" id="Coils"/>
    </source>
</evidence>
<keyword evidence="4" id="KW-0812">Transmembrane</keyword>
<feature type="transmembrane region" description="Helical" evidence="4">
    <location>
        <begin position="12"/>
        <end position="32"/>
    </location>
</feature>
<evidence type="ECO:0000256" key="4">
    <source>
        <dbReference type="SAM" id="Phobius"/>
    </source>
</evidence>
<dbReference type="Pfam" id="PF00990">
    <property type="entry name" value="GGDEF"/>
    <property type="match status" value="1"/>
</dbReference>
<dbReference type="PANTHER" id="PTHR45138">
    <property type="entry name" value="REGULATORY COMPONENTS OF SENSORY TRANSDUCTION SYSTEM"/>
    <property type="match status" value="1"/>
</dbReference>